<gene>
    <name evidence="2" type="ORF">Z517_04597</name>
</gene>
<dbReference type="EMBL" id="KN846971">
    <property type="protein sequence ID" value="KIW81571.1"/>
    <property type="molecule type" value="Genomic_DNA"/>
</dbReference>
<evidence type="ECO:0000313" key="2">
    <source>
        <dbReference type="EMBL" id="KIW81571.1"/>
    </source>
</evidence>
<feature type="region of interest" description="Disordered" evidence="1">
    <location>
        <begin position="405"/>
        <end position="441"/>
    </location>
</feature>
<dbReference type="Proteomes" id="UP000053029">
    <property type="component" value="Unassembled WGS sequence"/>
</dbReference>
<dbReference type="GeneID" id="25304087"/>
<protein>
    <submittedName>
        <fullName evidence="2">Uncharacterized protein</fullName>
    </submittedName>
</protein>
<feature type="compositionally biased region" description="Pro residues" evidence="1">
    <location>
        <begin position="13"/>
        <end position="24"/>
    </location>
</feature>
<organism evidence="2 3">
    <name type="scientific">Fonsecaea pedrosoi CBS 271.37</name>
    <dbReference type="NCBI Taxonomy" id="1442368"/>
    <lineage>
        <taxon>Eukaryota</taxon>
        <taxon>Fungi</taxon>
        <taxon>Dikarya</taxon>
        <taxon>Ascomycota</taxon>
        <taxon>Pezizomycotina</taxon>
        <taxon>Eurotiomycetes</taxon>
        <taxon>Chaetothyriomycetidae</taxon>
        <taxon>Chaetothyriales</taxon>
        <taxon>Herpotrichiellaceae</taxon>
        <taxon>Fonsecaea</taxon>
    </lineage>
</organism>
<accession>A0A0D2DUV0</accession>
<evidence type="ECO:0000256" key="1">
    <source>
        <dbReference type="SAM" id="MobiDB-lite"/>
    </source>
</evidence>
<dbReference type="RefSeq" id="XP_013285379.1">
    <property type="nucleotide sequence ID" value="XM_013429925.1"/>
</dbReference>
<name>A0A0D2DUV0_9EURO</name>
<feature type="region of interest" description="Disordered" evidence="1">
    <location>
        <begin position="1"/>
        <end position="59"/>
    </location>
</feature>
<dbReference type="OrthoDB" id="5416073at2759"/>
<reference evidence="2 3" key="1">
    <citation type="submission" date="2015-01" db="EMBL/GenBank/DDBJ databases">
        <title>The Genome Sequence of Fonsecaea pedrosoi CBS 271.37.</title>
        <authorList>
            <consortium name="The Broad Institute Genomics Platform"/>
            <person name="Cuomo C."/>
            <person name="de Hoog S."/>
            <person name="Gorbushina A."/>
            <person name="Stielow B."/>
            <person name="Teixiera M."/>
            <person name="Abouelleil A."/>
            <person name="Chapman S.B."/>
            <person name="Priest M."/>
            <person name="Young S.K."/>
            <person name="Wortman J."/>
            <person name="Nusbaum C."/>
            <person name="Birren B."/>
        </authorList>
    </citation>
    <scope>NUCLEOTIDE SEQUENCE [LARGE SCALE GENOMIC DNA]</scope>
    <source>
        <strain evidence="2 3">CBS 271.37</strain>
    </source>
</reference>
<keyword evidence="3" id="KW-1185">Reference proteome</keyword>
<dbReference type="AlphaFoldDB" id="A0A0D2DUV0"/>
<evidence type="ECO:0000313" key="3">
    <source>
        <dbReference type="Proteomes" id="UP000053029"/>
    </source>
</evidence>
<dbReference type="HOGENOM" id="CLU_508080_0_0_1"/>
<feature type="region of interest" description="Disordered" evidence="1">
    <location>
        <begin position="179"/>
        <end position="208"/>
    </location>
</feature>
<sequence length="557" mass="61360">MVGKHRQASSQLPQPPPPPPPNPPRRSLKQGLKDVFLRTLRKSPEPPAGTPTLGSGILRRGESSASFFPSTTTFSSLEPPGSRPSLEEFTVSHTIPNRFDSTIHVSPRRRHGRQSLLPATSLSQFNLHKSYLQPLTGPQRTVHEAMSPSLLSVTSRQASMASFSTLSTVSSASTLRIQESRESLAPSQAGAASYKNPPAPAARPRTKHVSWLHSPTTSSVSVVDSENPADDPTGLRLVEHFKSFCILDTAVTGLPVVATSKELRYIFDVGEHFFLNNCECEGASMDIVTGQDAAGDPVTHLVLFTPLIIPSSGRSRFMLACLIDVTQFINDTASLPELDHELETSTIDSGVQTPLQDRRDLSWIGRSYKLSAEDLLGGCMLPNDRDTATRPPKHDEMSEDIWLNLANEERSRRSSPRNTSSSKPKMSPVARSNASHTSTTSSTVDDVLDEFMSDLQELYSDFFLLGKSPLDDTCFEICNVSPLLYSTKEYINGHLSQTNAHQMAELSASLGRETPFSIHVKWGPQGLDKRMYCSPMYTANSITWICFLVNYQMPMIW</sequence>
<dbReference type="STRING" id="1442368.A0A0D2DUV0"/>
<proteinExistence type="predicted"/>
<dbReference type="VEuPathDB" id="FungiDB:Z517_04597"/>